<protein>
    <recommendedName>
        <fullName evidence="1">Peptidase S33 tripeptidyl aminopeptidase-like C-terminal domain-containing protein</fullName>
    </recommendedName>
</protein>
<keyword evidence="3" id="KW-1185">Reference proteome</keyword>
<accession>A0AAD7CS28</accession>
<evidence type="ECO:0000313" key="3">
    <source>
        <dbReference type="Proteomes" id="UP001221757"/>
    </source>
</evidence>
<dbReference type="InterPro" id="IPR013595">
    <property type="entry name" value="Pept_S33_TAP-like_C"/>
</dbReference>
<evidence type="ECO:0000259" key="1">
    <source>
        <dbReference type="Pfam" id="PF08386"/>
    </source>
</evidence>
<evidence type="ECO:0000313" key="2">
    <source>
        <dbReference type="EMBL" id="KAJ7659440.1"/>
    </source>
</evidence>
<gene>
    <name evidence="2" type="ORF">B0H17DRAFT_1212890</name>
</gene>
<reference evidence="2" key="1">
    <citation type="submission" date="2023-03" db="EMBL/GenBank/DDBJ databases">
        <title>Massive genome expansion in bonnet fungi (Mycena s.s.) driven by repeated elements and novel gene families across ecological guilds.</title>
        <authorList>
            <consortium name="Lawrence Berkeley National Laboratory"/>
            <person name="Harder C.B."/>
            <person name="Miyauchi S."/>
            <person name="Viragh M."/>
            <person name="Kuo A."/>
            <person name="Thoen E."/>
            <person name="Andreopoulos B."/>
            <person name="Lu D."/>
            <person name="Skrede I."/>
            <person name="Drula E."/>
            <person name="Henrissat B."/>
            <person name="Morin E."/>
            <person name="Kohler A."/>
            <person name="Barry K."/>
            <person name="LaButti K."/>
            <person name="Morin E."/>
            <person name="Salamov A."/>
            <person name="Lipzen A."/>
            <person name="Mereny Z."/>
            <person name="Hegedus B."/>
            <person name="Baldrian P."/>
            <person name="Stursova M."/>
            <person name="Weitz H."/>
            <person name="Taylor A."/>
            <person name="Grigoriev I.V."/>
            <person name="Nagy L.G."/>
            <person name="Martin F."/>
            <person name="Kauserud H."/>
        </authorList>
    </citation>
    <scope>NUCLEOTIDE SEQUENCE</scope>
    <source>
        <strain evidence="2">CBHHK067</strain>
    </source>
</reference>
<dbReference type="AlphaFoldDB" id="A0AAD7CS28"/>
<organism evidence="2 3">
    <name type="scientific">Mycena rosella</name>
    <name type="common">Pink bonnet</name>
    <name type="synonym">Agaricus rosellus</name>
    <dbReference type="NCBI Taxonomy" id="1033263"/>
    <lineage>
        <taxon>Eukaryota</taxon>
        <taxon>Fungi</taxon>
        <taxon>Dikarya</taxon>
        <taxon>Basidiomycota</taxon>
        <taxon>Agaricomycotina</taxon>
        <taxon>Agaricomycetes</taxon>
        <taxon>Agaricomycetidae</taxon>
        <taxon>Agaricales</taxon>
        <taxon>Marasmiineae</taxon>
        <taxon>Mycenaceae</taxon>
        <taxon>Mycena</taxon>
    </lineage>
</organism>
<comment type="caution">
    <text evidence="2">The sequence shown here is derived from an EMBL/GenBank/DDBJ whole genome shotgun (WGS) entry which is preliminary data.</text>
</comment>
<dbReference type="EMBL" id="JARKIE010000270">
    <property type="protein sequence ID" value="KAJ7659440.1"/>
    <property type="molecule type" value="Genomic_DNA"/>
</dbReference>
<sequence>MRDELRWESAGVKAQPIPVITPVSYGIVEYTALRNFIFQALYTPSETFAPLAEALAELARGNATTIYVSTEAPLFASTAITCGDATPENDTVAQLQAFYAREARVSSFSDLWSNWRVGCSGWELHRADRFKGATVWGREHELSASVIGNTADHVTAIWGAKATAEAFPGSVLLTIDSPGHTSFGAPSTCAHEFPRGDVAGGGHCVPAGRGVVPRG</sequence>
<dbReference type="Pfam" id="PF08386">
    <property type="entry name" value="Abhydrolase_4"/>
    <property type="match status" value="1"/>
</dbReference>
<feature type="domain" description="Peptidase S33 tripeptidyl aminopeptidase-like C-terminal" evidence="1">
    <location>
        <begin position="108"/>
        <end position="192"/>
    </location>
</feature>
<dbReference type="Proteomes" id="UP001221757">
    <property type="component" value="Unassembled WGS sequence"/>
</dbReference>
<proteinExistence type="predicted"/>
<name>A0AAD7CS28_MYCRO</name>